<comment type="caution">
    <text evidence="4">The sequence shown here is derived from an EMBL/GenBank/DDBJ whole genome shotgun (WGS) entry which is preliminary data.</text>
</comment>
<accession>A0A7W4VLE8</accession>
<name>A0A7W4VLE8_9HYPH</name>
<dbReference type="SUPFAM" id="SSF51120">
    <property type="entry name" value="beta-Roll"/>
    <property type="match status" value="2"/>
</dbReference>
<dbReference type="InterPro" id="IPR044048">
    <property type="entry name" value="Big_12"/>
</dbReference>
<dbReference type="GO" id="GO:0005576">
    <property type="term" value="C:extracellular region"/>
    <property type="evidence" value="ECO:0007669"/>
    <property type="project" value="UniProtKB-SubCell"/>
</dbReference>
<comment type="subcellular location">
    <subcellularLocation>
        <location evidence="1">Secreted</location>
    </subcellularLocation>
</comment>
<dbReference type="PANTHER" id="PTHR38340:SF1">
    <property type="entry name" value="S-LAYER PROTEIN"/>
    <property type="match status" value="1"/>
</dbReference>
<protein>
    <submittedName>
        <fullName evidence="4">Ca2+-binding RTX toxin-like protein</fullName>
    </submittedName>
</protein>
<dbReference type="PROSITE" id="PS00330">
    <property type="entry name" value="HEMOLYSIN_CALCIUM"/>
    <property type="match status" value="3"/>
</dbReference>
<dbReference type="InterPro" id="IPR001343">
    <property type="entry name" value="Hemolysn_Ca-bd"/>
</dbReference>
<dbReference type="PANTHER" id="PTHR38340">
    <property type="entry name" value="S-LAYER PROTEIN"/>
    <property type="match status" value="1"/>
</dbReference>
<reference evidence="4 5" key="1">
    <citation type="submission" date="2020-08" db="EMBL/GenBank/DDBJ databases">
        <title>The Agave Microbiome: Exploring the role of microbial communities in plant adaptations to desert environments.</title>
        <authorList>
            <person name="Partida-Martinez L.P."/>
        </authorList>
    </citation>
    <scope>NUCLEOTIDE SEQUENCE [LARGE SCALE GENOMIC DNA]</scope>
    <source>
        <strain evidence="4 5">AT3.9</strain>
    </source>
</reference>
<dbReference type="Proteomes" id="UP000532010">
    <property type="component" value="Unassembled WGS sequence"/>
</dbReference>
<dbReference type="AlphaFoldDB" id="A0A7W4VLE8"/>
<dbReference type="Pfam" id="PF00353">
    <property type="entry name" value="HemolysinCabind"/>
    <property type="match status" value="3"/>
</dbReference>
<proteinExistence type="predicted"/>
<evidence type="ECO:0000256" key="2">
    <source>
        <dbReference type="ARBA" id="ARBA00022525"/>
    </source>
</evidence>
<organism evidence="4 5">
    <name type="scientific">Microvirga lupini</name>
    <dbReference type="NCBI Taxonomy" id="420324"/>
    <lineage>
        <taxon>Bacteria</taxon>
        <taxon>Pseudomonadati</taxon>
        <taxon>Pseudomonadota</taxon>
        <taxon>Alphaproteobacteria</taxon>
        <taxon>Hyphomicrobiales</taxon>
        <taxon>Methylobacteriaceae</taxon>
        <taxon>Microvirga</taxon>
    </lineage>
</organism>
<dbReference type="PRINTS" id="PR00313">
    <property type="entry name" value="CABNDNGRPT"/>
</dbReference>
<dbReference type="InterPro" id="IPR050557">
    <property type="entry name" value="RTX_toxin/Mannuronan_C5-epim"/>
</dbReference>
<dbReference type="Pfam" id="PF19078">
    <property type="entry name" value="Big_12"/>
    <property type="match status" value="1"/>
</dbReference>
<feature type="domain" description="Bacterial Ig-like" evidence="3">
    <location>
        <begin position="302"/>
        <end position="391"/>
    </location>
</feature>
<dbReference type="GO" id="GO:0005509">
    <property type="term" value="F:calcium ion binding"/>
    <property type="evidence" value="ECO:0007669"/>
    <property type="project" value="InterPro"/>
</dbReference>
<dbReference type="RefSeq" id="WP_183449654.1">
    <property type="nucleotide sequence ID" value="NZ_JACHWB010000002.1"/>
</dbReference>
<dbReference type="Gene3D" id="2.150.10.10">
    <property type="entry name" value="Serralysin-like metalloprotease, C-terminal"/>
    <property type="match status" value="3"/>
</dbReference>
<dbReference type="InterPro" id="IPR018511">
    <property type="entry name" value="Hemolysin-typ_Ca-bd_CS"/>
</dbReference>
<evidence type="ECO:0000256" key="1">
    <source>
        <dbReference type="ARBA" id="ARBA00004613"/>
    </source>
</evidence>
<evidence type="ECO:0000259" key="3">
    <source>
        <dbReference type="Pfam" id="PF19078"/>
    </source>
</evidence>
<evidence type="ECO:0000313" key="4">
    <source>
        <dbReference type="EMBL" id="MBB3018991.1"/>
    </source>
</evidence>
<keyword evidence="2" id="KW-0964">Secreted</keyword>
<gene>
    <name evidence="4" type="ORF">FHR70_002045</name>
</gene>
<evidence type="ECO:0000313" key="5">
    <source>
        <dbReference type="Proteomes" id="UP000532010"/>
    </source>
</evidence>
<dbReference type="EMBL" id="JACHWB010000002">
    <property type="protein sequence ID" value="MBB3018991.1"/>
    <property type="molecule type" value="Genomic_DNA"/>
</dbReference>
<dbReference type="InterPro" id="IPR011049">
    <property type="entry name" value="Serralysin-like_metalloprot_C"/>
</dbReference>
<sequence length="619" mass="62592">MVGRTSTPITVVNANIPVLSIDAGGLFVSATGTLSVEGTAVGDVMKITPASGFPTQVRGLGGPNSLVIIDDGDAIANEVYARDFSTLTGSAGVDVVSVSPSGSSLTVTGGVETLNLNGLLSDVVLGVGDDTITINSISGSMAYRLDGGTGLNRVTFGDLDINHRIRNVEFVIAGAGNDGIRVETEADVFGGAGTDSITGSTGKDTLNGGAGSDTLAGGGGQDLFRGTASELSGDTITDLAVNESILVVDGITGAMTALLVGNRLLIDPDGMSGAAPMVEVNLDNAPAGRVGISGQTITLHADMTPPSVTIAASAPLVAGQPSALTFTFSEAVQGFSLADVTVVNGSLSSLTRVNAKTYAATFVPAGAGSAGLLVAAGSYEDMTNFAGAGASLVVDVSPPPPVLTQTGSAAADRVIGAAWTETLFGLDGHDTISAGEGQDTIWGGAGGDALTGDLGDDVLWGEAGSDTIDGGWGDDLLSGATEKDRLYGGLGNDTLWGGAGSDTLRGDDGKDVFVFDTKPNKSTNRDVIVDFAVKDDSIWLDNVIFAKLGKLGTEAKPALLKKDFFTIGSKAKDKNDYVIYDKAKGVLLYDADGSGKGKAVEFATLSKGLAMTYKDFFVI</sequence>
<keyword evidence="5" id="KW-1185">Reference proteome</keyword>